<reference evidence="2 3" key="1">
    <citation type="journal article" date="2015" name="Nature">
        <title>rRNA introns, odd ribosomes, and small enigmatic genomes across a large radiation of phyla.</title>
        <authorList>
            <person name="Brown C.T."/>
            <person name="Hug L.A."/>
            <person name="Thomas B.C."/>
            <person name="Sharon I."/>
            <person name="Castelle C.J."/>
            <person name="Singh A."/>
            <person name="Wilkins M.J."/>
            <person name="Williams K.H."/>
            <person name="Banfield J.F."/>
        </authorList>
    </citation>
    <scope>NUCLEOTIDE SEQUENCE [LARGE SCALE GENOMIC DNA]</scope>
</reference>
<gene>
    <name evidence="2" type="ORF">UV20_C0001G0249</name>
</gene>
<evidence type="ECO:0000313" key="2">
    <source>
        <dbReference type="EMBL" id="KKS57609.1"/>
    </source>
</evidence>
<accession>A0A0G1A9H7</accession>
<feature type="region of interest" description="Disordered" evidence="1">
    <location>
        <begin position="84"/>
        <end position="161"/>
    </location>
</feature>
<evidence type="ECO:0000256" key="1">
    <source>
        <dbReference type="SAM" id="MobiDB-lite"/>
    </source>
</evidence>
<name>A0A0G1A9H7_9BACT</name>
<dbReference type="EMBL" id="LCDO01000001">
    <property type="protein sequence ID" value="KKS57609.1"/>
    <property type="molecule type" value="Genomic_DNA"/>
</dbReference>
<organism evidence="2 3">
    <name type="scientific">Candidatus Magasanikbacteria bacterium GW2011_GWA2_42_32</name>
    <dbReference type="NCBI Taxonomy" id="1619039"/>
    <lineage>
        <taxon>Bacteria</taxon>
        <taxon>Candidatus Magasanikiibacteriota</taxon>
    </lineage>
</organism>
<feature type="compositionally biased region" description="Basic residues" evidence="1">
    <location>
        <begin position="84"/>
        <end position="94"/>
    </location>
</feature>
<comment type="caution">
    <text evidence="2">The sequence shown here is derived from an EMBL/GenBank/DDBJ whole genome shotgun (WGS) entry which is preliminary data.</text>
</comment>
<dbReference type="Proteomes" id="UP000034837">
    <property type="component" value="Unassembled WGS sequence"/>
</dbReference>
<evidence type="ECO:0000313" key="3">
    <source>
        <dbReference type="Proteomes" id="UP000034837"/>
    </source>
</evidence>
<proteinExistence type="predicted"/>
<feature type="compositionally biased region" description="Polar residues" evidence="1">
    <location>
        <begin position="143"/>
        <end position="161"/>
    </location>
</feature>
<dbReference type="AlphaFoldDB" id="A0A0G1A9H7"/>
<feature type="compositionally biased region" description="Basic residues" evidence="1">
    <location>
        <begin position="7"/>
        <end position="17"/>
    </location>
</feature>
<feature type="region of interest" description="Disordered" evidence="1">
    <location>
        <begin position="1"/>
        <end position="63"/>
    </location>
</feature>
<sequence length="161" mass="18433">MREQARRRCCQGSRRVHVGQGPRPAQVRRTHAPTRPWRSGRHPVLETRPPGPQPHRRRGRHVGTIQEAARRGGDAVTNLHQFLRRRAPHEHRVRHGQEVRGRPVRQRQTRPARASAERLACHPSAGRLLGRPQQPYRGGRSDSVPSTATRYGVRSQWSQAQ</sequence>
<protein>
    <submittedName>
        <fullName evidence="2">Uncharacterized protein</fullName>
    </submittedName>
</protein>